<dbReference type="InterPro" id="IPR001645">
    <property type="entry name" value="Folylpolyglutamate_synth"/>
</dbReference>
<comment type="pathway">
    <text evidence="3">Cofactor biosynthesis; tetrahydrofolate biosynthesis; 7,8-dihydrofolate from 2-amino-4-hydroxy-6-hydroxymethyl-7,8-dihydropteridine diphosphate and 4-aminobenzoate: step 2/2.</text>
</comment>
<dbReference type="GO" id="GO:0008841">
    <property type="term" value="F:dihydrofolate synthase activity"/>
    <property type="evidence" value="ECO:0007669"/>
    <property type="project" value="UniProtKB-EC"/>
</dbReference>
<evidence type="ECO:0000256" key="2">
    <source>
        <dbReference type="ARBA" id="ARBA00002714"/>
    </source>
</evidence>
<evidence type="ECO:0000256" key="6">
    <source>
        <dbReference type="ARBA" id="ARBA00011245"/>
    </source>
</evidence>
<keyword evidence="13" id="KW-0289">Folate biosynthesis</keyword>
<evidence type="ECO:0000256" key="16">
    <source>
        <dbReference type="ARBA" id="ARBA00049035"/>
    </source>
</evidence>
<dbReference type="Pfam" id="PF02875">
    <property type="entry name" value="Mur_ligase_C"/>
    <property type="match status" value="1"/>
</dbReference>
<dbReference type="InterPro" id="IPR036565">
    <property type="entry name" value="Mur-like_cat_sf"/>
</dbReference>
<evidence type="ECO:0000313" key="21">
    <source>
        <dbReference type="EMBL" id="SSW94568.1"/>
    </source>
</evidence>
<dbReference type="PIRSF" id="PIRSF001563">
    <property type="entry name" value="Folylpolyglu_synth"/>
    <property type="match status" value="1"/>
</dbReference>
<keyword evidence="8 18" id="KW-0436">Ligase</keyword>
<evidence type="ECO:0000256" key="12">
    <source>
        <dbReference type="ARBA" id="ARBA00022842"/>
    </source>
</evidence>
<dbReference type="InterPro" id="IPR036615">
    <property type="entry name" value="Mur_ligase_C_dom_sf"/>
</dbReference>
<evidence type="ECO:0000259" key="19">
    <source>
        <dbReference type="Pfam" id="PF02875"/>
    </source>
</evidence>
<evidence type="ECO:0000256" key="5">
    <source>
        <dbReference type="ARBA" id="ARBA00008276"/>
    </source>
</evidence>
<dbReference type="AlphaFoldDB" id="A0A3B0M3D6"/>
<dbReference type="PROSITE" id="PS01012">
    <property type="entry name" value="FOLYLPOLYGLU_SYNT_2"/>
    <property type="match status" value="1"/>
</dbReference>
<gene>
    <name evidence="21" type="primary">folC</name>
    <name evidence="21" type="ORF">ARTV_0087</name>
</gene>
<evidence type="ECO:0000256" key="8">
    <source>
        <dbReference type="ARBA" id="ARBA00022598"/>
    </source>
</evidence>
<dbReference type="GO" id="GO:0004326">
    <property type="term" value="F:tetrahydrofolylpolyglutamate synthase activity"/>
    <property type="evidence" value="ECO:0007669"/>
    <property type="project" value="UniProtKB-EC"/>
</dbReference>
<evidence type="ECO:0000256" key="4">
    <source>
        <dbReference type="ARBA" id="ARBA00005150"/>
    </source>
</evidence>
<dbReference type="InterPro" id="IPR018109">
    <property type="entry name" value="Folylpolyglutamate_synth_CS"/>
</dbReference>
<dbReference type="PANTHER" id="PTHR11136">
    <property type="entry name" value="FOLYLPOLYGLUTAMATE SYNTHASE-RELATED"/>
    <property type="match status" value="1"/>
</dbReference>
<dbReference type="GO" id="GO:0046872">
    <property type="term" value="F:metal ion binding"/>
    <property type="evidence" value="ECO:0007669"/>
    <property type="project" value="UniProtKB-KW"/>
</dbReference>
<protein>
    <recommendedName>
        <fullName evidence="7 18">Dihydrofolate synthase/folylpolyglutamate synthase</fullName>
    </recommendedName>
</protein>
<dbReference type="FunFam" id="3.90.190.20:FF:000005">
    <property type="entry name" value="Dihydrofolate synthase/folylpolyglutamate synthase"/>
    <property type="match status" value="1"/>
</dbReference>
<dbReference type="InterPro" id="IPR013221">
    <property type="entry name" value="Mur_ligase_cen"/>
</dbReference>
<dbReference type="Gene3D" id="3.40.1190.10">
    <property type="entry name" value="Mur-like, catalytic domain"/>
    <property type="match status" value="1"/>
</dbReference>
<comment type="catalytic activity">
    <reaction evidence="15">
        <text>10-formyltetrahydrofolyl-(gamma-L-Glu)(n) + L-glutamate + ATP = 10-formyltetrahydrofolyl-(gamma-L-Glu)(n+1) + ADP + phosphate + H(+)</text>
        <dbReference type="Rhea" id="RHEA:51904"/>
        <dbReference type="Rhea" id="RHEA-COMP:13088"/>
        <dbReference type="Rhea" id="RHEA-COMP:14300"/>
        <dbReference type="ChEBI" id="CHEBI:15378"/>
        <dbReference type="ChEBI" id="CHEBI:29985"/>
        <dbReference type="ChEBI" id="CHEBI:30616"/>
        <dbReference type="ChEBI" id="CHEBI:43474"/>
        <dbReference type="ChEBI" id="CHEBI:134413"/>
        <dbReference type="ChEBI" id="CHEBI:456216"/>
        <dbReference type="EC" id="6.3.2.17"/>
    </reaction>
</comment>
<evidence type="ECO:0000256" key="17">
    <source>
        <dbReference type="ARBA" id="ARBA00049161"/>
    </source>
</evidence>
<evidence type="ECO:0000256" key="14">
    <source>
        <dbReference type="ARBA" id="ARBA00047493"/>
    </source>
</evidence>
<feature type="domain" description="Mur ligase central" evidence="20">
    <location>
        <begin position="70"/>
        <end position="221"/>
    </location>
</feature>
<keyword evidence="11 18" id="KW-0067">ATP-binding</keyword>
<dbReference type="NCBIfam" id="TIGR01499">
    <property type="entry name" value="folC"/>
    <property type="match status" value="1"/>
</dbReference>
<evidence type="ECO:0000256" key="3">
    <source>
        <dbReference type="ARBA" id="ARBA00004799"/>
    </source>
</evidence>
<comment type="subunit">
    <text evidence="6">Monomer.</text>
</comment>
<feature type="domain" description="Mur ligase C-terminal" evidence="19">
    <location>
        <begin position="311"/>
        <end position="429"/>
    </location>
</feature>
<dbReference type="GO" id="GO:0046656">
    <property type="term" value="P:folic acid biosynthetic process"/>
    <property type="evidence" value="ECO:0007669"/>
    <property type="project" value="UniProtKB-KW"/>
</dbReference>
<evidence type="ECO:0000256" key="18">
    <source>
        <dbReference type="PIRNR" id="PIRNR001563"/>
    </source>
</evidence>
<evidence type="ECO:0000256" key="11">
    <source>
        <dbReference type="ARBA" id="ARBA00022840"/>
    </source>
</evidence>
<evidence type="ECO:0000256" key="1">
    <source>
        <dbReference type="ARBA" id="ARBA00001946"/>
    </source>
</evidence>
<dbReference type="PANTHER" id="PTHR11136:SF0">
    <property type="entry name" value="DIHYDROFOLATE SYNTHETASE-RELATED"/>
    <property type="match status" value="1"/>
</dbReference>
<keyword evidence="9" id="KW-0479">Metal-binding</keyword>
<dbReference type="GO" id="GO:0046654">
    <property type="term" value="P:tetrahydrofolate biosynthetic process"/>
    <property type="evidence" value="ECO:0007669"/>
    <property type="project" value="UniProtKB-UniPathway"/>
</dbReference>
<sequence length="448" mass="49135">MRNPKLTTNQIKNEKISEPLMIPGVTSSLAAWLTYLTQQHSKIIDMGLERVGVVARQLDLLYPAPKVVTVAGTNGKGTTCHTLESILIEAGLKVGVYSSPHLLDYSERVRIQGNMLAEAEFCRVFADIESKRGTTTLTYFEYGTLAALQLFKQAKLDVVILEVGLGGRLDATNIVGADIAALTSIALDHIDWLGGDREQIGYEKAGIFRSGRYAVVGEPDMPQSINQVAQTLRAKLFRCGVDWQFELQNDHWHWRSHDHDFKQLPVPNVPLANAATALAIIDCLIKQGDAIGQAISLSAIQQGLIKAKLPGRFQIICEQPCVILDVAHNPHAAAYLADRLARLPRQKNTKVHAVVAMLADKDIKSTLSYLAAQVDKWYLASLSGIRGADAAQLAQYVESPYQFATVKDAWLQAMAEADKHGIVLVCGSFHTVAEVMELQTREESLSGQ</sequence>
<comment type="pathway">
    <text evidence="4">Cofactor biosynthesis; tetrahydrofolylpolyglutamate biosynthesis.</text>
</comment>
<dbReference type="InterPro" id="IPR004101">
    <property type="entry name" value="Mur_ligase_C"/>
</dbReference>
<dbReference type="FunFam" id="3.40.1190.10:FF:000004">
    <property type="entry name" value="Dihydrofolate synthase/folylpolyglutamate synthase"/>
    <property type="match status" value="1"/>
</dbReference>
<keyword evidence="10 18" id="KW-0547">Nucleotide-binding</keyword>
<dbReference type="PROSITE" id="PS01011">
    <property type="entry name" value="FOLYLPOLYGLU_SYNT_1"/>
    <property type="match status" value="1"/>
</dbReference>
<name>A0A3B0M3D6_9GAMM</name>
<dbReference type="SUPFAM" id="SSF53623">
    <property type="entry name" value="MurD-like peptide ligases, catalytic domain"/>
    <property type="match status" value="1"/>
</dbReference>
<evidence type="ECO:0000256" key="13">
    <source>
        <dbReference type="ARBA" id="ARBA00022909"/>
    </source>
</evidence>
<dbReference type="SUPFAM" id="SSF53244">
    <property type="entry name" value="MurD-like peptide ligases, peptide-binding domain"/>
    <property type="match status" value="1"/>
</dbReference>
<comment type="catalytic activity">
    <reaction evidence="14">
        <text>(6S)-5,6,7,8-tetrahydrofolyl-(gamma-L-Glu)(n) + L-glutamate + ATP = (6S)-5,6,7,8-tetrahydrofolyl-(gamma-L-Glu)(n+1) + ADP + phosphate + H(+)</text>
        <dbReference type="Rhea" id="RHEA:10580"/>
        <dbReference type="Rhea" id="RHEA-COMP:14738"/>
        <dbReference type="Rhea" id="RHEA-COMP:14740"/>
        <dbReference type="ChEBI" id="CHEBI:15378"/>
        <dbReference type="ChEBI" id="CHEBI:29985"/>
        <dbReference type="ChEBI" id="CHEBI:30616"/>
        <dbReference type="ChEBI" id="CHEBI:43474"/>
        <dbReference type="ChEBI" id="CHEBI:141005"/>
        <dbReference type="ChEBI" id="CHEBI:456216"/>
        <dbReference type="EC" id="6.3.2.17"/>
    </reaction>
</comment>
<evidence type="ECO:0000256" key="10">
    <source>
        <dbReference type="ARBA" id="ARBA00022741"/>
    </source>
</evidence>
<comment type="catalytic activity">
    <reaction evidence="17">
        <text>7,8-dihydropteroate + L-glutamate + ATP = 7,8-dihydrofolate + ADP + phosphate + H(+)</text>
        <dbReference type="Rhea" id="RHEA:23584"/>
        <dbReference type="ChEBI" id="CHEBI:15378"/>
        <dbReference type="ChEBI" id="CHEBI:17839"/>
        <dbReference type="ChEBI" id="CHEBI:29985"/>
        <dbReference type="ChEBI" id="CHEBI:30616"/>
        <dbReference type="ChEBI" id="CHEBI:43474"/>
        <dbReference type="ChEBI" id="CHEBI:57451"/>
        <dbReference type="ChEBI" id="CHEBI:456216"/>
        <dbReference type="EC" id="6.3.2.12"/>
    </reaction>
</comment>
<organism evidence="21">
    <name type="scientific">Arsenophonus endosymbiont of Trialeurodes vaporariorum</name>
    <dbReference type="NCBI Taxonomy" id="235567"/>
    <lineage>
        <taxon>Bacteria</taxon>
        <taxon>Pseudomonadati</taxon>
        <taxon>Pseudomonadota</taxon>
        <taxon>Gammaproteobacteria</taxon>
        <taxon>Enterobacterales</taxon>
        <taxon>Morganellaceae</taxon>
        <taxon>Arsenophonus</taxon>
    </lineage>
</organism>
<accession>A0A3B0M3D6</accession>
<evidence type="ECO:0000256" key="7">
    <source>
        <dbReference type="ARBA" id="ARBA00019357"/>
    </source>
</evidence>
<dbReference type="GO" id="GO:0005737">
    <property type="term" value="C:cytoplasm"/>
    <property type="evidence" value="ECO:0007669"/>
    <property type="project" value="TreeGrafter"/>
</dbReference>
<comment type="similarity">
    <text evidence="5 18">Belongs to the folylpolyglutamate synthase family.</text>
</comment>
<reference evidence="21" key="1">
    <citation type="submission" date="2018-04" db="EMBL/GenBank/DDBJ databases">
        <authorList>
            <person name="Go L.Y."/>
            <person name="Mitchell J.A."/>
        </authorList>
    </citation>
    <scope>NUCLEOTIDE SEQUENCE</scope>
    <source>
        <strain evidence="21">ARTV</strain>
    </source>
</reference>
<evidence type="ECO:0000259" key="20">
    <source>
        <dbReference type="Pfam" id="PF08245"/>
    </source>
</evidence>
<dbReference type="EMBL" id="UFQR01000001">
    <property type="protein sequence ID" value="SSW94568.1"/>
    <property type="molecule type" value="Genomic_DNA"/>
</dbReference>
<proteinExistence type="inferred from homology"/>
<comment type="function">
    <text evidence="2 18">Functions in two distinct reactions of the de novo folate biosynthetic pathway. Catalyzes the addition of a glutamate residue to dihydropteroate (7,8-dihydropteroate or H2Pte) to form dihydrofolate (7,8-dihydrofolate monoglutamate or H2Pte-Glu). Also catalyzes successive additions of L-glutamate to tetrahydrofolate or 10-formyltetrahydrofolate or 5,10-methylenetetrahydrofolate, leading to folylpolyglutamate derivatives.</text>
</comment>
<dbReference type="NCBIfam" id="NF008101">
    <property type="entry name" value="PRK10846.1"/>
    <property type="match status" value="1"/>
</dbReference>
<evidence type="ECO:0000256" key="15">
    <source>
        <dbReference type="ARBA" id="ARBA00047808"/>
    </source>
</evidence>
<comment type="catalytic activity">
    <reaction evidence="16">
        <text>(6R)-5,10-methylenetetrahydrofolyl-(gamma-L-Glu)(n) + L-glutamate + ATP = (6R)-5,10-methylenetetrahydrofolyl-(gamma-L-Glu)(n+1) + ADP + phosphate + H(+)</text>
        <dbReference type="Rhea" id="RHEA:51912"/>
        <dbReference type="Rhea" id="RHEA-COMP:13257"/>
        <dbReference type="Rhea" id="RHEA-COMP:13258"/>
        <dbReference type="ChEBI" id="CHEBI:15378"/>
        <dbReference type="ChEBI" id="CHEBI:29985"/>
        <dbReference type="ChEBI" id="CHEBI:30616"/>
        <dbReference type="ChEBI" id="CHEBI:43474"/>
        <dbReference type="ChEBI" id="CHEBI:136572"/>
        <dbReference type="ChEBI" id="CHEBI:456216"/>
        <dbReference type="EC" id="6.3.2.17"/>
    </reaction>
</comment>
<dbReference type="GO" id="GO:0005524">
    <property type="term" value="F:ATP binding"/>
    <property type="evidence" value="ECO:0007669"/>
    <property type="project" value="UniProtKB-KW"/>
</dbReference>
<evidence type="ECO:0000256" key="9">
    <source>
        <dbReference type="ARBA" id="ARBA00022723"/>
    </source>
</evidence>
<dbReference type="UniPathway" id="UPA00077">
    <property type="reaction ID" value="UER00157"/>
</dbReference>
<comment type="cofactor">
    <cofactor evidence="1">
        <name>Mg(2+)</name>
        <dbReference type="ChEBI" id="CHEBI:18420"/>
    </cofactor>
</comment>
<dbReference type="Pfam" id="PF08245">
    <property type="entry name" value="Mur_ligase_M"/>
    <property type="match status" value="1"/>
</dbReference>
<keyword evidence="12" id="KW-0460">Magnesium</keyword>
<dbReference type="Gene3D" id="3.90.190.20">
    <property type="entry name" value="Mur ligase, C-terminal domain"/>
    <property type="match status" value="1"/>
</dbReference>